<dbReference type="InterPro" id="IPR004119">
    <property type="entry name" value="EcKL"/>
</dbReference>
<feature type="domain" description="CHK kinase-like" evidence="1">
    <location>
        <begin position="118"/>
        <end position="307"/>
    </location>
</feature>
<gene>
    <name evidence="2" type="ORF">ILUMI_17855</name>
</gene>
<dbReference type="PANTHER" id="PTHR11012">
    <property type="entry name" value="PROTEIN KINASE-LIKE DOMAIN-CONTAINING"/>
    <property type="match status" value="1"/>
</dbReference>
<sequence length="387" mass="45628">MNRQQLNEDFYQTVLGEYEQNNSITITSITKTAACEIGISHVCLVSRVNVTGYKNDKVYKKSIIIKELPNPEQHHLYRSNLAMMNEMQAYRRIIPALQQHTTGHLPVANCIYAEEDLIMLEDLSLDEFKPNKNKNVGFTLVQCEVVLKALAKLHAASLVMEIKTPKLFEELIKLTKEILYYESDSCLLNYQTSYLNNVIEIFRTDSDERIIRALHDLKENSKLRLKKLLTTPRRHSVICHGDCWAGNVLFNSRNEVKLVDLQLMRYGSVARDLTYLFYVNLLPKLRRKNMERLLEEYLHVLKDNITMRGIMLDDILTKEWLDSEMKAFLEYGVVYGMWLMPLFFRRREDFEISRKSLDNSVRAIKQYDTDYKERLREIILEYVENRF</sequence>
<dbReference type="AlphaFoldDB" id="A0A8K0CPQ5"/>
<reference evidence="2" key="1">
    <citation type="submission" date="2019-08" db="EMBL/GenBank/DDBJ databases">
        <title>The genome of the North American firefly Photinus pyralis.</title>
        <authorList>
            <consortium name="Photinus pyralis genome working group"/>
            <person name="Fallon T.R."/>
            <person name="Sander Lower S.E."/>
            <person name="Weng J.-K."/>
        </authorList>
    </citation>
    <scope>NUCLEOTIDE SEQUENCE</scope>
    <source>
        <strain evidence="2">TRF0915ILg1</strain>
        <tissue evidence="2">Whole body</tissue>
    </source>
</reference>
<dbReference type="EMBL" id="VTPC01078351">
    <property type="protein sequence ID" value="KAF2888318.1"/>
    <property type="molecule type" value="Genomic_DNA"/>
</dbReference>
<comment type="caution">
    <text evidence="2">The sequence shown here is derived from an EMBL/GenBank/DDBJ whole genome shotgun (WGS) entry which is preliminary data.</text>
</comment>
<dbReference type="InterPro" id="IPR015897">
    <property type="entry name" value="CHK_kinase-like"/>
</dbReference>
<proteinExistence type="predicted"/>
<dbReference type="PANTHER" id="PTHR11012:SF47">
    <property type="entry name" value="GH22833P"/>
    <property type="match status" value="1"/>
</dbReference>
<accession>A0A8K0CPQ5</accession>
<evidence type="ECO:0000313" key="3">
    <source>
        <dbReference type="Proteomes" id="UP000801492"/>
    </source>
</evidence>
<name>A0A8K0CPQ5_IGNLU</name>
<keyword evidence="3" id="KW-1185">Reference proteome</keyword>
<dbReference type="Pfam" id="PF02958">
    <property type="entry name" value="EcKL"/>
    <property type="match status" value="1"/>
</dbReference>
<dbReference type="SUPFAM" id="SSF56112">
    <property type="entry name" value="Protein kinase-like (PK-like)"/>
    <property type="match status" value="1"/>
</dbReference>
<dbReference type="OrthoDB" id="190089at2759"/>
<evidence type="ECO:0000259" key="1">
    <source>
        <dbReference type="SMART" id="SM00587"/>
    </source>
</evidence>
<protein>
    <recommendedName>
        <fullName evidence="1">CHK kinase-like domain-containing protein</fullName>
    </recommendedName>
</protein>
<dbReference type="InterPro" id="IPR011009">
    <property type="entry name" value="Kinase-like_dom_sf"/>
</dbReference>
<dbReference type="Proteomes" id="UP000801492">
    <property type="component" value="Unassembled WGS sequence"/>
</dbReference>
<dbReference type="SMART" id="SM00587">
    <property type="entry name" value="CHK"/>
    <property type="match status" value="1"/>
</dbReference>
<evidence type="ECO:0000313" key="2">
    <source>
        <dbReference type="EMBL" id="KAF2888318.1"/>
    </source>
</evidence>
<organism evidence="2 3">
    <name type="scientific">Ignelater luminosus</name>
    <name type="common">Cucubano</name>
    <name type="synonym">Pyrophorus luminosus</name>
    <dbReference type="NCBI Taxonomy" id="2038154"/>
    <lineage>
        <taxon>Eukaryota</taxon>
        <taxon>Metazoa</taxon>
        <taxon>Ecdysozoa</taxon>
        <taxon>Arthropoda</taxon>
        <taxon>Hexapoda</taxon>
        <taxon>Insecta</taxon>
        <taxon>Pterygota</taxon>
        <taxon>Neoptera</taxon>
        <taxon>Endopterygota</taxon>
        <taxon>Coleoptera</taxon>
        <taxon>Polyphaga</taxon>
        <taxon>Elateriformia</taxon>
        <taxon>Elateroidea</taxon>
        <taxon>Elateridae</taxon>
        <taxon>Agrypninae</taxon>
        <taxon>Pyrophorini</taxon>
        <taxon>Ignelater</taxon>
    </lineage>
</organism>
<dbReference type="Gene3D" id="3.90.1200.10">
    <property type="match status" value="1"/>
</dbReference>